<feature type="region of interest" description="Disordered" evidence="1">
    <location>
        <begin position="1"/>
        <end position="20"/>
    </location>
</feature>
<comment type="caution">
    <text evidence="2">The sequence shown here is derived from an EMBL/GenBank/DDBJ whole genome shotgun (WGS) entry which is preliminary data.</text>
</comment>
<gene>
    <name evidence="2" type="ORF">ABID23_000453</name>
</gene>
<protein>
    <submittedName>
        <fullName evidence="2">Uncharacterized protein</fullName>
    </submittedName>
</protein>
<evidence type="ECO:0000256" key="1">
    <source>
        <dbReference type="SAM" id="MobiDB-lite"/>
    </source>
</evidence>
<dbReference type="EMBL" id="JBEPLI010000002">
    <property type="protein sequence ID" value="MET3589376.1"/>
    <property type="molecule type" value="Genomic_DNA"/>
</dbReference>
<accession>A0ABV2HFQ1</accession>
<evidence type="ECO:0000313" key="3">
    <source>
        <dbReference type="Proteomes" id="UP001549086"/>
    </source>
</evidence>
<evidence type="ECO:0000313" key="2">
    <source>
        <dbReference type="EMBL" id="MET3589376.1"/>
    </source>
</evidence>
<sequence length="79" mass="9200">MLGGSIKNEMMTKTTNKKSNNLTKKRIMGNRCTAIVNETKTAVYTILLYKKFITLICYETVYFFCKIYAIRDTLCVEIR</sequence>
<feature type="compositionally biased region" description="Low complexity" evidence="1">
    <location>
        <begin position="7"/>
        <end position="20"/>
    </location>
</feature>
<organism evidence="2 3">
    <name type="scientific">Bartonella silvatica</name>
    <dbReference type="NCBI Taxonomy" id="357760"/>
    <lineage>
        <taxon>Bacteria</taxon>
        <taxon>Pseudomonadati</taxon>
        <taxon>Pseudomonadota</taxon>
        <taxon>Alphaproteobacteria</taxon>
        <taxon>Hyphomicrobiales</taxon>
        <taxon>Bartonellaceae</taxon>
        <taxon>Bartonella</taxon>
    </lineage>
</organism>
<keyword evidence="3" id="KW-1185">Reference proteome</keyword>
<reference evidence="2 3" key="1">
    <citation type="submission" date="2024-06" db="EMBL/GenBank/DDBJ databases">
        <title>Genomic Encyclopedia of Type Strains, Phase IV (KMG-IV): sequencing the most valuable type-strain genomes for metagenomic binning, comparative biology and taxonomic classification.</title>
        <authorList>
            <person name="Goeker M."/>
        </authorList>
    </citation>
    <scope>NUCLEOTIDE SEQUENCE [LARGE SCALE GENOMIC DNA]</scope>
    <source>
        <strain evidence="2 3">DSM 23649</strain>
    </source>
</reference>
<dbReference type="Proteomes" id="UP001549086">
    <property type="component" value="Unassembled WGS sequence"/>
</dbReference>
<name>A0ABV2HFQ1_9HYPH</name>
<proteinExistence type="predicted"/>